<dbReference type="GO" id="GO:0005737">
    <property type="term" value="C:cytoplasm"/>
    <property type="evidence" value="ECO:0007669"/>
    <property type="project" value="TreeGrafter"/>
</dbReference>
<keyword evidence="1" id="KW-0472">Membrane</keyword>
<dbReference type="Proteomes" id="UP000276133">
    <property type="component" value="Unassembled WGS sequence"/>
</dbReference>
<dbReference type="AlphaFoldDB" id="A0A3M7R247"/>
<dbReference type="EMBL" id="REGN01004408">
    <property type="protein sequence ID" value="RNA17653.1"/>
    <property type="molecule type" value="Genomic_DNA"/>
</dbReference>
<dbReference type="STRING" id="10195.A0A3M7R247"/>
<feature type="transmembrane region" description="Helical" evidence="1">
    <location>
        <begin position="127"/>
        <end position="151"/>
    </location>
</feature>
<dbReference type="PANTHER" id="PTHR15191:SF3">
    <property type="entry name" value="PITUITARY TUMOR-TRANSFORMING GENE PROTEIN-BINDING FACTOR"/>
    <property type="match status" value="1"/>
</dbReference>
<organism evidence="3 4">
    <name type="scientific">Brachionus plicatilis</name>
    <name type="common">Marine rotifer</name>
    <name type="synonym">Brachionus muelleri</name>
    <dbReference type="NCBI Taxonomy" id="10195"/>
    <lineage>
        <taxon>Eukaryota</taxon>
        <taxon>Metazoa</taxon>
        <taxon>Spiralia</taxon>
        <taxon>Gnathifera</taxon>
        <taxon>Rotifera</taxon>
        <taxon>Eurotatoria</taxon>
        <taxon>Monogononta</taxon>
        <taxon>Pseudotrocha</taxon>
        <taxon>Ploima</taxon>
        <taxon>Brachionidae</taxon>
        <taxon>Brachionus</taxon>
    </lineage>
</organism>
<dbReference type="GO" id="GO:0005634">
    <property type="term" value="C:nucleus"/>
    <property type="evidence" value="ECO:0007669"/>
    <property type="project" value="TreeGrafter"/>
</dbReference>
<protein>
    <submittedName>
        <fullName evidence="3">Pituitary tumor-transforming protein 1-interacting-like protein</fullName>
    </submittedName>
</protein>
<keyword evidence="1" id="KW-1133">Transmembrane helix</keyword>
<comment type="caution">
    <text evidence="3">The sequence shown here is derived from an EMBL/GenBank/DDBJ whole genome shotgun (WGS) entry which is preliminary data.</text>
</comment>
<name>A0A3M7R247_BRAPC</name>
<evidence type="ECO:0000256" key="2">
    <source>
        <dbReference type="SAM" id="SignalP"/>
    </source>
</evidence>
<dbReference type="PROSITE" id="PS51257">
    <property type="entry name" value="PROKAR_LIPOPROTEIN"/>
    <property type="match status" value="1"/>
</dbReference>
<keyword evidence="1" id="KW-0812">Transmembrane</keyword>
<dbReference type="GO" id="GO:0006606">
    <property type="term" value="P:protein import into nucleus"/>
    <property type="evidence" value="ECO:0007669"/>
    <property type="project" value="TreeGrafter"/>
</dbReference>
<dbReference type="OrthoDB" id="5829916at2759"/>
<proteinExistence type="predicted"/>
<dbReference type="InterPro" id="IPR052304">
    <property type="entry name" value="PTTG1IP"/>
</dbReference>
<evidence type="ECO:0000313" key="4">
    <source>
        <dbReference type="Proteomes" id="UP000276133"/>
    </source>
</evidence>
<accession>A0A3M7R247</accession>
<reference evidence="3 4" key="1">
    <citation type="journal article" date="2018" name="Sci. Rep.">
        <title>Genomic signatures of local adaptation to the degree of environmental predictability in rotifers.</title>
        <authorList>
            <person name="Franch-Gras L."/>
            <person name="Hahn C."/>
            <person name="Garcia-Roger E.M."/>
            <person name="Carmona M.J."/>
            <person name="Serra M."/>
            <person name="Gomez A."/>
        </authorList>
    </citation>
    <scope>NUCLEOTIDE SEQUENCE [LARGE SCALE GENOMIC DNA]</scope>
    <source>
        <strain evidence="3">HYR1</strain>
    </source>
</reference>
<feature type="chain" id="PRO_5017995910" evidence="2">
    <location>
        <begin position="21"/>
        <end position="211"/>
    </location>
</feature>
<feature type="signal peptide" evidence="2">
    <location>
        <begin position="1"/>
        <end position="20"/>
    </location>
</feature>
<gene>
    <name evidence="3" type="ORF">BpHYR1_024496</name>
</gene>
<dbReference type="PANTHER" id="PTHR15191">
    <property type="entry name" value="PROTEIN CBG20567"/>
    <property type="match status" value="1"/>
</dbReference>
<keyword evidence="4" id="KW-1185">Reference proteome</keyword>
<keyword evidence="2" id="KW-0732">Signal</keyword>
<sequence>MKFFLLFFFSISTLIFGCLSQSEGSSTTTSILSSAQSQSSPSSSPSTTVTRTSFVSTSSLTSRTETTSLSDECYKLNSTCEECLSNNKCFFCFEDNSCKLYKVKGLFPEGCKASQARWFSCSVNFEALLIGLISAVVVVLLILGCCVCYCCNKTCKAMSDRSLQRFERNLKKKKDFIKQKNSERKREREAKNDAIRVKYGLKPSTYSSLEE</sequence>
<evidence type="ECO:0000313" key="3">
    <source>
        <dbReference type="EMBL" id="RNA17653.1"/>
    </source>
</evidence>
<evidence type="ECO:0000256" key="1">
    <source>
        <dbReference type="SAM" id="Phobius"/>
    </source>
</evidence>